<evidence type="ECO:0000313" key="5">
    <source>
        <dbReference type="EMBL" id="ABZ71430.1"/>
    </source>
</evidence>
<gene>
    <name evidence="5" type="ordered locus">Caul_2303</name>
</gene>
<evidence type="ECO:0000256" key="3">
    <source>
        <dbReference type="ARBA" id="ARBA00023163"/>
    </source>
</evidence>
<evidence type="ECO:0000259" key="4">
    <source>
        <dbReference type="PROSITE" id="PS01124"/>
    </source>
</evidence>
<feature type="domain" description="HTH araC/xylS-type" evidence="4">
    <location>
        <begin position="143"/>
        <end position="241"/>
    </location>
</feature>
<keyword evidence="2" id="KW-0238">DNA-binding</keyword>
<dbReference type="InterPro" id="IPR050204">
    <property type="entry name" value="AraC_XylS_family_regulators"/>
</dbReference>
<sequence>MRPHGADLLEDEPPSWRGDLVVGDLWATWRGAAGDAAPHRHLAAQAVIAPMGARVVDGEGEQHGATVILIDPLASHALLPIVEAQILFVEQGAIGAPAVAPLLESIRAARDTIAIIGPPEAGFWRAWLDGEARSSPWPPSGSERLSDLIDRLAPLGLLRLETAASAFGLSSSRFRHRFSESFGLPFRRYVLWRRLRLAAVAMMQGADATDAAHAAGFADQSHYARTLRAMFGVTAGQALSKPRLAPGSRLS</sequence>
<proteinExistence type="predicted"/>
<dbReference type="Gene3D" id="1.10.10.60">
    <property type="entry name" value="Homeodomain-like"/>
    <property type="match status" value="1"/>
</dbReference>
<reference evidence="5" key="1">
    <citation type="submission" date="2008-01" db="EMBL/GenBank/DDBJ databases">
        <title>Complete sequence of chromosome of Caulobacter sp. K31.</title>
        <authorList>
            <consortium name="US DOE Joint Genome Institute"/>
            <person name="Copeland A."/>
            <person name="Lucas S."/>
            <person name="Lapidus A."/>
            <person name="Barry K."/>
            <person name="Glavina del Rio T."/>
            <person name="Dalin E."/>
            <person name="Tice H."/>
            <person name="Pitluck S."/>
            <person name="Bruce D."/>
            <person name="Goodwin L."/>
            <person name="Thompson L.S."/>
            <person name="Brettin T."/>
            <person name="Detter J.C."/>
            <person name="Han C."/>
            <person name="Schmutz J."/>
            <person name="Larimer F."/>
            <person name="Land M."/>
            <person name="Hauser L."/>
            <person name="Kyrpides N."/>
            <person name="Kim E."/>
            <person name="Stephens C."/>
            <person name="Richardson P."/>
        </authorList>
    </citation>
    <scope>NUCLEOTIDE SEQUENCE [LARGE SCALE GENOMIC DNA]</scope>
    <source>
        <strain evidence="5">K31</strain>
    </source>
</reference>
<dbReference type="SMART" id="SM00342">
    <property type="entry name" value="HTH_ARAC"/>
    <property type="match status" value="1"/>
</dbReference>
<organism evidence="5">
    <name type="scientific">Caulobacter sp. (strain K31)</name>
    <dbReference type="NCBI Taxonomy" id="366602"/>
    <lineage>
        <taxon>Bacteria</taxon>
        <taxon>Pseudomonadati</taxon>
        <taxon>Pseudomonadota</taxon>
        <taxon>Alphaproteobacteria</taxon>
        <taxon>Caulobacterales</taxon>
        <taxon>Caulobacteraceae</taxon>
        <taxon>Caulobacter</taxon>
    </lineage>
</organism>
<dbReference type="AlphaFoldDB" id="B0SUW1"/>
<dbReference type="EMBL" id="CP000927">
    <property type="protein sequence ID" value="ABZ71430.1"/>
    <property type="molecule type" value="Genomic_DNA"/>
</dbReference>
<dbReference type="KEGG" id="cak:Caul_2303"/>
<keyword evidence="1" id="KW-0805">Transcription regulation</keyword>
<dbReference type="HOGENOM" id="CLU_073078_1_1_5"/>
<accession>B0SUW1</accession>
<dbReference type="PANTHER" id="PTHR46796">
    <property type="entry name" value="HTH-TYPE TRANSCRIPTIONAL ACTIVATOR RHAS-RELATED"/>
    <property type="match status" value="1"/>
</dbReference>
<evidence type="ECO:0000256" key="2">
    <source>
        <dbReference type="ARBA" id="ARBA00023125"/>
    </source>
</evidence>
<dbReference type="GO" id="GO:0043565">
    <property type="term" value="F:sequence-specific DNA binding"/>
    <property type="evidence" value="ECO:0007669"/>
    <property type="project" value="InterPro"/>
</dbReference>
<dbReference type="PROSITE" id="PS01124">
    <property type="entry name" value="HTH_ARAC_FAMILY_2"/>
    <property type="match status" value="1"/>
</dbReference>
<dbReference type="GO" id="GO:0003700">
    <property type="term" value="F:DNA-binding transcription factor activity"/>
    <property type="evidence" value="ECO:0007669"/>
    <property type="project" value="InterPro"/>
</dbReference>
<protein>
    <submittedName>
        <fullName evidence="5">Transcriptional regulator, AraC family</fullName>
    </submittedName>
</protein>
<dbReference type="InterPro" id="IPR018060">
    <property type="entry name" value="HTH_AraC"/>
</dbReference>
<dbReference type="eggNOG" id="COG2207">
    <property type="taxonomic scope" value="Bacteria"/>
</dbReference>
<keyword evidence="3" id="KW-0804">Transcription</keyword>
<name>B0SUW1_CAUSK</name>
<dbReference type="Pfam" id="PF12833">
    <property type="entry name" value="HTH_18"/>
    <property type="match status" value="1"/>
</dbReference>
<dbReference type="STRING" id="366602.Caul_2303"/>
<evidence type="ECO:0000256" key="1">
    <source>
        <dbReference type="ARBA" id="ARBA00023015"/>
    </source>
</evidence>